<dbReference type="EMBL" id="JAURVH010001526">
    <property type="protein sequence ID" value="KAK5916560.1"/>
    <property type="molecule type" value="Genomic_DNA"/>
</dbReference>
<name>A0AAN8DA04_CHAGU</name>
<organism evidence="1 2">
    <name type="scientific">Champsocephalus gunnari</name>
    <name type="common">Mackerel icefish</name>
    <dbReference type="NCBI Taxonomy" id="52237"/>
    <lineage>
        <taxon>Eukaryota</taxon>
        <taxon>Metazoa</taxon>
        <taxon>Chordata</taxon>
        <taxon>Craniata</taxon>
        <taxon>Vertebrata</taxon>
        <taxon>Euteleostomi</taxon>
        <taxon>Actinopterygii</taxon>
        <taxon>Neopterygii</taxon>
        <taxon>Teleostei</taxon>
        <taxon>Neoteleostei</taxon>
        <taxon>Acanthomorphata</taxon>
        <taxon>Eupercaria</taxon>
        <taxon>Perciformes</taxon>
        <taxon>Notothenioidei</taxon>
        <taxon>Channichthyidae</taxon>
        <taxon>Champsocephalus</taxon>
    </lineage>
</organism>
<evidence type="ECO:0000313" key="1">
    <source>
        <dbReference type="EMBL" id="KAK5916560.1"/>
    </source>
</evidence>
<reference evidence="1 2" key="1">
    <citation type="journal article" date="2023" name="Mol. Biol. Evol.">
        <title>Genomics of Secondarily Temperate Adaptation in the Only Non-Antarctic Icefish.</title>
        <authorList>
            <person name="Rivera-Colon A.G."/>
            <person name="Rayamajhi N."/>
            <person name="Minhas B.F."/>
            <person name="Madrigal G."/>
            <person name="Bilyk K.T."/>
            <person name="Yoon V."/>
            <person name="Hune M."/>
            <person name="Gregory S."/>
            <person name="Cheng C.H.C."/>
            <person name="Catchen J.M."/>
        </authorList>
    </citation>
    <scope>NUCLEOTIDE SEQUENCE [LARGE SCALE GENOMIC DNA]</scope>
    <source>
        <tissue evidence="1">White muscle</tissue>
    </source>
</reference>
<proteinExistence type="predicted"/>
<protein>
    <submittedName>
        <fullName evidence="1">Uncharacterized protein</fullName>
    </submittedName>
</protein>
<dbReference type="Proteomes" id="UP001331515">
    <property type="component" value="Unassembled WGS sequence"/>
</dbReference>
<evidence type="ECO:0000313" key="2">
    <source>
        <dbReference type="Proteomes" id="UP001331515"/>
    </source>
</evidence>
<gene>
    <name evidence="1" type="ORF">CgunFtcFv8_011532</name>
</gene>
<comment type="caution">
    <text evidence="1">The sequence shown here is derived from an EMBL/GenBank/DDBJ whole genome shotgun (WGS) entry which is preliminary data.</text>
</comment>
<sequence>MPSVLWAGMVRSCAEERQKVCVVCISLVQMCTLNSEPFLKNKGRVVTRLEWSPLYLHPSSCSIFPGRGADLLGLPSHPSEAAALAALTPETTPEPGAPKCFQVALALSTSEEPPPPRLNQCRKLPI</sequence>
<accession>A0AAN8DA04</accession>
<dbReference type="AlphaFoldDB" id="A0AAN8DA04"/>
<keyword evidence="2" id="KW-1185">Reference proteome</keyword>